<feature type="transmembrane region" description="Helical" evidence="23">
    <location>
        <begin position="102"/>
        <end position="120"/>
    </location>
</feature>
<keyword evidence="8" id="KW-0133">Cell shape</keyword>
<comment type="subcellular location">
    <subcellularLocation>
        <location evidence="1">Cell membrane</location>
        <topology evidence="1">Multi-pass membrane protein</topology>
    </subcellularLocation>
</comment>
<evidence type="ECO:0000256" key="11">
    <source>
        <dbReference type="ARBA" id="ARBA00023136"/>
    </source>
</evidence>
<keyword evidence="4" id="KW-0132">Cell division</keyword>
<dbReference type="EMBL" id="JAKLTQ010000017">
    <property type="protein sequence ID" value="MCG2623852.1"/>
    <property type="molecule type" value="Genomic_DNA"/>
</dbReference>
<feature type="transmembrane region" description="Helical" evidence="23">
    <location>
        <begin position="365"/>
        <end position="392"/>
    </location>
</feature>
<evidence type="ECO:0000256" key="13">
    <source>
        <dbReference type="ARBA" id="ARBA00023316"/>
    </source>
</evidence>
<keyword evidence="6" id="KW-0808">Transferase</keyword>
<evidence type="ECO:0000256" key="15">
    <source>
        <dbReference type="ARBA" id="ARBA00033270"/>
    </source>
</evidence>
<accession>A0ABS9LAZ7</accession>
<evidence type="ECO:0000256" key="14">
    <source>
        <dbReference type="ARBA" id="ARBA00032370"/>
    </source>
</evidence>
<feature type="transmembrane region" description="Helical" evidence="23">
    <location>
        <begin position="398"/>
        <end position="419"/>
    </location>
</feature>
<evidence type="ECO:0000256" key="9">
    <source>
        <dbReference type="ARBA" id="ARBA00022984"/>
    </source>
</evidence>
<dbReference type="PANTHER" id="PTHR30474:SF2">
    <property type="entry name" value="PEPTIDOGLYCAN GLYCOSYLTRANSFERASE FTSW-RELATED"/>
    <property type="match status" value="1"/>
</dbReference>
<evidence type="ECO:0000256" key="18">
    <source>
        <dbReference type="ARBA" id="ARBA00041418"/>
    </source>
</evidence>
<feature type="transmembrane region" description="Helical" evidence="23">
    <location>
        <begin position="132"/>
        <end position="151"/>
    </location>
</feature>
<evidence type="ECO:0000313" key="25">
    <source>
        <dbReference type="Proteomes" id="UP001165368"/>
    </source>
</evidence>
<evidence type="ECO:0000313" key="24">
    <source>
        <dbReference type="EMBL" id="MCG2623852.1"/>
    </source>
</evidence>
<name>A0ABS9LAZ7_9MICC</name>
<evidence type="ECO:0000256" key="4">
    <source>
        <dbReference type="ARBA" id="ARBA00022618"/>
    </source>
</evidence>
<protein>
    <recommendedName>
        <fullName evidence="17">Probable peptidoglycan glycosyltransferase FtsW</fullName>
        <ecNumber evidence="19">2.4.99.28</ecNumber>
    </recommendedName>
    <alternativeName>
        <fullName evidence="18">Cell division protein FtsW</fullName>
    </alternativeName>
    <alternativeName>
        <fullName evidence="15">Cell wall polymerase</fullName>
    </alternativeName>
    <alternativeName>
        <fullName evidence="14">Peptidoglycan polymerase</fullName>
    </alternativeName>
</protein>
<evidence type="ECO:0000256" key="10">
    <source>
        <dbReference type="ARBA" id="ARBA00022989"/>
    </source>
</evidence>
<comment type="caution">
    <text evidence="24">The sequence shown here is derived from an EMBL/GenBank/DDBJ whole genome shotgun (WGS) entry which is preliminary data.</text>
</comment>
<evidence type="ECO:0000256" key="21">
    <source>
        <dbReference type="ARBA" id="ARBA00049966"/>
    </source>
</evidence>
<comment type="catalytic activity">
    <reaction evidence="20">
        <text>[GlcNAc-(1-&gt;4)-Mur2Ac(oyl-L-Ala-gamma-D-Glu-L-Lys-D-Ala-D-Ala)](n)-di-trans,octa-cis-undecaprenyl diphosphate + beta-D-GlcNAc-(1-&gt;4)-Mur2Ac(oyl-L-Ala-gamma-D-Glu-L-Lys-D-Ala-D-Ala)-di-trans,octa-cis-undecaprenyl diphosphate = [GlcNAc-(1-&gt;4)-Mur2Ac(oyl-L-Ala-gamma-D-Glu-L-Lys-D-Ala-D-Ala)](n+1)-di-trans,octa-cis-undecaprenyl diphosphate + di-trans,octa-cis-undecaprenyl diphosphate + H(+)</text>
        <dbReference type="Rhea" id="RHEA:23708"/>
        <dbReference type="Rhea" id="RHEA-COMP:9602"/>
        <dbReference type="Rhea" id="RHEA-COMP:9603"/>
        <dbReference type="ChEBI" id="CHEBI:15378"/>
        <dbReference type="ChEBI" id="CHEBI:58405"/>
        <dbReference type="ChEBI" id="CHEBI:60033"/>
        <dbReference type="ChEBI" id="CHEBI:78435"/>
        <dbReference type="EC" id="2.4.99.28"/>
    </reaction>
</comment>
<feature type="transmembrane region" description="Helical" evidence="23">
    <location>
        <begin position="66"/>
        <end position="90"/>
    </location>
</feature>
<keyword evidence="11 23" id="KW-0472">Membrane</keyword>
<keyword evidence="7 23" id="KW-0812">Transmembrane</keyword>
<comment type="function">
    <text evidence="21">Peptidoglycan polymerase that is essential for cell division.</text>
</comment>
<dbReference type="Pfam" id="PF01098">
    <property type="entry name" value="FTSW_RODA_SPOVE"/>
    <property type="match status" value="1"/>
</dbReference>
<evidence type="ECO:0000256" key="1">
    <source>
        <dbReference type="ARBA" id="ARBA00004651"/>
    </source>
</evidence>
<dbReference type="NCBIfam" id="TIGR02614">
    <property type="entry name" value="ftsW"/>
    <property type="match status" value="1"/>
</dbReference>
<dbReference type="PANTHER" id="PTHR30474">
    <property type="entry name" value="CELL CYCLE PROTEIN"/>
    <property type="match status" value="1"/>
</dbReference>
<feature type="transmembrane region" description="Helical" evidence="23">
    <location>
        <begin position="200"/>
        <end position="218"/>
    </location>
</feature>
<sequence length="452" mass="47614">MATTPGTARKPAARKPPARQPAAPRPAARRPLDNTAAPHRSRPVERLKHLLDFVDGTGRQPSGLTYYLILGTTLALTAIGLLMVLSSSAVESIAEGQSPFGLFLKQGMFAVLGIVLMLVLSRFSVARFKTLAWPALGLSVLLLLLVFTPLGQDVNGNRNWIKLPGGMTAQPSEAAKLGLSLWMAGVLARKGPMLSQWKHAVVPVLFPVGTLVVGLVLLGNDLGTSMIILFIMAGALFIAGAPMKLFATAGGGAAAVVLLLAITNPNRLSRITMWMDQSCDDTTGLNMQSCNGLFALASGGWWGVGLGQSRQKYSWIPEAHNDYIFAIIGEELGLLGTLVVVALFGILAIALVRTVLRQPDPFVRILAGSIMVWIIGQAFVNIGVVTGLLPVIGVPLPFISYGGSALTLTLAAVGVLLSFARTPPGPDRQGPVRRGLAGALRRAAAGRPVARP</sequence>
<dbReference type="InterPro" id="IPR001182">
    <property type="entry name" value="FtsW/RodA"/>
</dbReference>
<feature type="region of interest" description="Disordered" evidence="22">
    <location>
        <begin position="1"/>
        <end position="39"/>
    </location>
</feature>
<evidence type="ECO:0000256" key="3">
    <source>
        <dbReference type="ARBA" id="ARBA00022475"/>
    </source>
</evidence>
<evidence type="ECO:0000256" key="20">
    <source>
        <dbReference type="ARBA" id="ARBA00049902"/>
    </source>
</evidence>
<evidence type="ECO:0000256" key="12">
    <source>
        <dbReference type="ARBA" id="ARBA00023306"/>
    </source>
</evidence>
<evidence type="ECO:0000256" key="2">
    <source>
        <dbReference type="ARBA" id="ARBA00004752"/>
    </source>
</evidence>
<feature type="transmembrane region" description="Helical" evidence="23">
    <location>
        <begin position="332"/>
        <end position="353"/>
    </location>
</feature>
<keyword evidence="13" id="KW-0961">Cell wall biogenesis/degradation</keyword>
<evidence type="ECO:0000256" key="16">
    <source>
        <dbReference type="ARBA" id="ARBA00038053"/>
    </source>
</evidence>
<dbReference type="PROSITE" id="PS00428">
    <property type="entry name" value="FTSW_RODA_SPOVE"/>
    <property type="match status" value="1"/>
</dbReference>
<comment type="similarity">
    <text evidence="16">Belongs to the SEDS family. FtsW subfamily.</text>
</comment>
<keyword evidence="3" id="KW-1003">Cell membrane</keyword>
<evidence type="ECO:0000256" key="17">
    <source>
        <dbReference type="ARBA" id="ARBA00041185"/>
    </source>
</evidence>
<keyword evidence="5" id="KW-0328">Glycosyltransferase</keyword>
<keyword evidence="10 23" id="KW-1133">Transmembrane helix</keyword>
<evidence type="ECO:0000256" key="22">
    <source>
        <dbReference type="SAM" id="MobiDB-lite"/>
    </source>
</evidence>
<keyword evidence="25" id="KW-1185">Reference proteome</keyword>
<dbReference type="InterPro" id="IPR018365">
    <property type="entry name" value="Cell_cycle_FtsW-rel_CS"/>
</dbReference>
<reference evidence="24" key="1">
    <citation type="submission" date="2022-01" db="EMBL/GenBank/DDBJ databases">
        <authorList>
            <person name="Jo J.-H."/>
            <person name="Im W.-T."/>
        </authorList>
    </citation>
    <scope>NUCLEOTIDE SEQUENCE</scope>
    <source>
        <strain evidence="24">I2-34</strain>
    </source>
</reference>
<dbReference type="RefSeq" id="WP_237824323.1">
    <property type="nucleotide sequence ID" value="NZ_JAKLTQ010000017.1"/>
</dbReference>
<keyword evidence="12" id="KW-0131">Cell cycle</keyword>
<dbReference type="InterPro" id="IPR013437">
    <property type="entry name" value="FtsW"/>
</dbReference>
<evidence type="ECO:0000256" key="5">
    <source>
        <dbReference type="ARBA" id="ARBA00022676"/>
    </source>
</evidence>
<gene>
    <name evidence="24" type="primary">ftsW</name>
    <name evidence="24" type="ORF">LVY72_18315</name>
</gene>
<evidence type="ECO:0000256" key="23">
    <source>
        <dbReference type="SAM" id="Phobius"/>
    </source>
</evidence>
<proteinExistence type="inferred from homology"/>
<feature type="transmembrane region" description="Helical" evidence="23">
    <location>
        <begin position="224"/>
        <end position="240"/>
    </location>
</feature>
<evidence type="ECO:0000256" key="7">
    <source>
        <dbReference type="ARBA" id="ARBA00022692"/>
    </source>
</evidence>
<evidence type="ECO:0000256" key="8">
    <source>
        <dbReference type="ARBA" id="ARBA00022960"/>
    </source>
</evidence>
<comment type="pathway">
    <text evidence="2">Cell wall biogenesis; peptidoglycan biosynthesis.</text>
</comment>
<evidence type="ECO:0000256" key="19">
    <source>
        <dbReference type="ARBA" id="ARBA00044770"/>
    </source>
</evidence>
<keyword evidence="9" id="KW-0573">Peptidoglycan synthesis</keyword>
<dbReference type="EC" id="2.4.99.28" evidence="19"/>
<evidence type="ECO:0000256" key="6">
    <source>
        <dbReference type="ARBA" id="ARBA00022679"/>
    </source>
</evidence>
<feature type="transmembrane region" description="Helical" evidence="23">
    <location>
        <begin position="245"/>
        <end position="263"/>
    </location>
</feature>
<dbReference type="Proteomes" id="UP001165368">
    <property type="component" value="Unassembled WGS sequence"/>
</dbReference>
<organism evidence="24 25">
    <name type="scientific">Arthrobacter hankyongi</name>
    <dbReference type="NCBI Taxonomy" id="2904801"/>
    <lineage>
        <taxon>Bacteria</taxon>
        <taxon>Bacillati</taxon>
        <taxon>Actinomycetota</taxon>
        <taxon>Actinomycetes</taxon>
        <taxon>Micrococcales</taxon>
        <taxon>Micrococcaceae</taxon>
        <taxon>Arthrobacter</taxon>
    </lineage>
</organism>